<organism evidence="2 3">
    <name type="scientific">Dendrobium catenatum</name>
    <dbReference type="NCBI Taxonomy" id="906689"/>
    <lineage>
        <taxon>Eukaryota</taxon>
        <taxon>Viridiplantae</taxon>
        <taxon>Streptophyta</taxon>
        <taxon>Embryophyta</taxon>
        <taxon>Tracheophyta</taxon>
        <taxon>Spermatophyta</taxon>
        <taxon>Magnoliopsida</taxon>
        <taxon>Liliopsida</taxon>
        <taxon>Asparagales</taxon>
        <taxon>Orchidaceae</taxon>
        <taxon>Epidendroideae</taxon>
        <taxon>Malaxideae</taxon>
        <taxon>Dendrobiinae</taxon>
        <taxon>Dendrobium</taxon>
    </lineage>
</organism>
<evidence type="ECO:0000313" key="2">
    <source>
        <dbReference type="EMBL" id="PKU70345.1"/>
    </source>
</evidence>
<dbReference type="EMBL" id="KZ502938">
    <property type="protein sequence ID" value="PKU70345.1"/>
    <property type="molecule type" value="Genomic_DNA"/>
</dbReference>
<keyword evidence="3" id="KW-1185">Reference proteome</keyword>
<evidence type="ECO:0000313" key="3">
    <source>
        <dbReference type="Proteomes" id="UP000233837"/>
    </source>
</evidence>
<feature type="transmembrane region" description="Helical" evidence="1">
    <location>
        <begin position="138"/>
        <end position="155"/>
    </location>
</feature>
<protein>
    <submittedName>
        <fullName evidence="2">Uncharacterized protein</fullName>
    </submittedName>
</protein>
<feature type="transmembrane region" description="Helical" evidence="1">
    <location>
        <begin position="111"/>
        <end position="131"/>
    </location>
</feature>
<reference evidence="2 3" key="2">
    <citation type="journal article" date="2017" name="Nature">
        <title>The Apostasia genome and the evolution of orchids.</title>
        <authorList>
            <person name="Zhang G.Q."/>
            <person name="Liu K.W."/>
            <person name="Li Z."/>
            <person name="Lohaus R."/>
            <person name="Hsiao Y.Y."/>
            <person name="Niu S.C."/>
            <person name="Wang J.Y."/>
            <person name="Lin Y.C."/>
            <person name="Xu Q."/>
            <person name="Chen L.J."/>
            <person name="Yoshida K."/>
            <person name="Fujiwara S."/>
            <person name="Wang Z.W."/>
            <person name="Zhang Y.Q."/>
            <person name="Mitsuda N."/>
            <person name="Wang M."/>
            <person name="Liu G.H."/>
            <person name="Pecoraro L."/>
            <person name="Huang H.X."/>
            <person name="Xiao X.J."/>
            <person name="Lin M."/>
            <person name="Wu X.Y."/>
            <person name="Wu W.L."/>
            <person name="Chen Y.Y."/>
            <person name="Chang S.B."/>
            <person name="Sakamoto S."/>
            <person name="Ohme-Takagi M."/>
            <person name="Yagi M."/>
            <person name="Zeng S.J."/>
            <person name="Shen C.Y."/>
            <person name="Yeh C.M."/>
            <person name="Luo Y.B."/>
            <person name="Tsai W.C."/>
            <person name="Van de Peer Y."/>
            <person name="Liu Z.J."/>
        </authorList>
    </citation>
    <scope>NUCLEOTIDE SEQUENCE [LARGE SCALE GENOMIC DNA]</scope>
    <source>
        <tissue evidence="2">The whole plant</tissue>
    </source>
</reference>
<gene>
    <name evidence="2" type="ORF">MA16_Dca007096</name>
</gene>
<reference evidence="2 3" key="1">
    <citation type="journal article" date="2016" name="Sci. Rep.">
        <title>The Dendrobium catenatum Lindl. genome sequence provides insights into polysaccharide synthase, floral development and adaptive evolution.</title>
        <authorList>
            <person name="Zhang G.Q."/>
            <person name="Xu Q."/>
            <person name="Bian C."/>
            <person name="Tsai W.C."/>
            <person name="Yeh C.M."/>
            <person name="Liu K.W."/>
            <person name="Yoshida K."/>
            <person name="Zhang L.S."/>
            <person name="Chang S.B."/>
            <person name="Chen F."/>
            <person name="Shi Y."/>
            <person name="Su Y.Y."/>
            <person name="Zhang Y.Q."/>
            <person name="Chen L.J."/>
            <person name="Yin Y."/>
            <person name="Lin M."/>
            <person name="Huang H."/>
            <person name="Deng H."/>
            <person name="Wang Z.W."/>
            <person name="Zhu S.L."/>
            <person name="Zhao X."/>
            <person name="Deng C."/>
            <person name="Niu S.C."/>
            <person name="Huang J."/>
            <person name="Wang M."/>
            <person name="Liu G.H."/>
            <person name="Yang H.J."/>
            <person name="Xiao X.J."/>
            <person name="Hsiao Y.Y."/>
            <person name="Wu W.L."/>
            <person name="Chen Y.Y."/>
            <person name="Mitsuda N."/>
            <person name="Ohme-Takagi M."/>
            <person name="Luo Y.B."/>
            <person name="Van de Peer Y."/>
            <person name="Liu Z.J."/>
        </authorList>
    </citation>
    <scope>NUCLEOTIDE SEQUENCE [LARGE SCALE GENOMIC DNA]</scope>
    <source>
        <tissue evidence="2">The whole plant</tissue>
    </source>
</reference>
<keyword evidence="1" id="KW-0812">Transmembrane</keyword>
<feature type="transmembrane region" description="Helical" evidence="1">
    <location>
        <begin position="161"/>
        <end position="177"/>
    </location>
</feature>
<evidence type="ECO:0000256" key="1">
    <source>
        <dbReference type="SAM" id="Phobius"/>
    </source>
</evidence>
<proteinExistence type="predicted"/>
<keyword evidence="1" id="KW-1133">Transmembrane helix</keyword>
<keyword evidence="1" id="KW-0472">Membrane</keyword>
<dbReference type="Proteomes" id="UP000233837">
    <property type="component" value="Unassembled WGS sequence"/>
</dbReference>
<name>A0A2I0W3U8_9ASPA</name>
<dbReference type="AlphaFoldDB" id="A0A2I0W3U8"/>
<accession>A0A2I0W3U8</accession>
<sequence length="184" mass="19947">MGRLLLLSSPATPIHSQCRSSLLAGSIHFVVKAGGRKRRRRITGIALMEALRLAISLASPFRRLPSTELSSLDIFLQYGGGNAGGRPPIWTGGASGRWWRWPGSGKSRSKTIFAVLVVLVLASAPVLVGGGRSLERDVGIRVLIPVILGMGIAYWKRLVGVAILGLALYVLALRRRGKKRFGWR</sequence>